<organism evidence="1 2">
    <name type="scientific">Diaphorobacter ruginosibacter</name>
    <dbReference type="NCBI Taxonomy" id="1715720"/>
    <lineage>
        <taxon>Bacteria</taxon>
        <taxon>Pseudomonadati</taxon>
        <taxon>Pseudomonadota</taxon>
        <taxon>Betaproteobacteria</taxon>
        <taxon>Burkholderiales</taxon>
        <taxon>Comamonadaceae</taxon>
        <taxon>Diaphorobacter</taxon>
    </lineage>
</organism>
<dbReference type="Pfam" id="PF02515">
    <property type="entry name" value="CoA_transf_3"/>
    <property type="match status" value="1"/>
</dbReference>
<reference evidence="1 2" key="1">
    <citation type="submission" date="2020-08" db="EMBL/GenBank/DDBJ databases">
        <title>Genome sequence of Diaphorobacter ruginosibacter DSM 27467T.</title>
        <authorList>
            <person name="Hyun D.-W."/>
            <person name="Bae J.-W."/>
        </authorList>
    </citation>
    <scope>NUCLEOTIDE SEQUENCE [LARGE SCALE GENOMIC DNA]</scope>
    <source>
        <strain evidence="1 2">DSM 27467</strain>
    </source>
</reference>
<keyword evidence="2" id="KW-1185">Reference proteome</keyword>
<dbReference type="InterPro" id="IPR023606">
    <property type="entry name" value="CoA-Trfase_III_dom_1_sf"/>
</dbReference>
<sequence length="480" mass="51346">MNTSFLPEPKTARQALSELWRDAQLPDTALERVTLLGAEHGFPSSFAVGVATQAAQAAAALAATEIDRLRSPGVEAQCVSVDVQHALAEATGYFTLDGKRPDIWSPVSGLYPCGEGIGRTGHVRIHANFAHHRDGVLRLLGLAEGEQTTKAQVAAALRGWDAIDFETRATGAGLVVAALRSSQAWQTGEVQQAIALQPLVRITRTADAPPLAWPGKTESERPLEGLRMLDLTRILAGPVGARTLAAYGADVLMINSPLLPNIESIADMSRGKRSALLDLQASSDRTQLQRLIADAHVFIQGYRPGSLERIGFGVDEVARLRPGIVHASLSAYGRSGPWADKRGFDSLVQTVSGINRDEADAFGETTPRALPMQTLDFCAGFLLAFGVQAALLRQATQGGSWHVEVSLARVAQWLRSLGRRPVQPSPAAGAPQDLVAPWLQRSESGFGALEAVSHAALLSRTPARWTRPSMPPGHDLPAWL</sequence>
<protein>
    <submittedName>
        <fullName evidence="1">CoA transferase</fullName>
    </submittedName>
</protein>
<accession>A0A7G9RJV3</accession>
<proteinExistence type="predicted"/>
<keyword evidence="1" id="KW-0808">Transferase</keyword>
<dbReference type="PANTHER" id="PTHR48228">
    <property type="entry name" value="SUCCINYL-COA--D-CITRAMALATE COA-TRANSFERASE"/>
    <property type="match status" value="1"/>
</dbReference>
<dbReference type="RefSeq" id="WP_187596151.1">
    <property type="nucleotide sequence ID" value="NZ_CP060714.1"/>
</dbReference>
<dbReference type="KEGG" id="drg:H9K76_14885"/>
<dbReference type="EMBL" id="CP060714">
    <property type="protein sequence ID" value="QNN55878.1"/>
    <property type="molecule type" value="Genomic_DNA"/>
</dbReference>
<name>A0A7G9RJV3_9BURK</name>
<dbReference type="InterPro" id="IPR003673">
    <property type="entry name" value="CoA-Trfase_fam_III"/>
</dbReference>
<gene>
    <name evidence="1" type="ORF">H9K76_14885</name>
</gene>
<dbReference type="Proteomes" id="UP000515811">
    <property type="component" value="Chromosome"/>
</dbReference>
<evidence type="ECO:0000313" key="1">
    <source>
        <dbReference type="EMBL" id="QNN55878.1"/>
    </source>
</evidence>
<dbReference type="Gene3D" id="3.40.50.10540">
    <property type="entry name" value="Crotonobetainyl-coa:carnitine coa-transferase, domain 1"/>
    <property type="match status" value="1"/>
</dbReference>
<dbReference type="PANTHER" id="PTHR48228:SF4">
    <property type="entry name" value="BLR3030 PROTEIN"/>
    <property type="match status" value="1"/>
</dbReference>
<evidence type="ECO:0000313" key="2">
    <source>
        <dbReference type="Proteomes" id="UP000515811"/>
    </source>
</evidence>
<dbReference type="SUPFAM" id="SSF89796">
    <property type="entry name" value="CoA-transferase family III (CaiB/BaiF)"/>
    <property type="match status" value="2"/>
</dbReference>
<dbReference type="InterPro" id="IPR050509">
    <property type="entry name" value="CoA-transferase_III"/>
</dbReference>
<dbReference type="GO" id="GO:0016740">
    <property type="term" value="F:transferase activity"/>
    <property type="evidence" value="ECO:0007669"/>
    <property type="project" value="UniProtKB-KW"/>
</dbReference>
<dbReference type="AlphaFoldDB" id="A0A7G9RJV3"/>